<proteinExistence type="predicted"/>
<dbReference type="STRING" id="633813.SAMN04488087_0050"/>
<dbReference type="PROSITE" id="PS51833">
    <property type="entry name" value="HDOD"/>
    <property type="match status" value="1"/>
</dbReference>
<evidence type="ECO:0000259" key="1">
    <source>
        <dbReference type="PROSITE" id="PS51833"/>
    </source>
</evidence>
<dbReference type="Proteomes" id="UP000185812">
    <property type="component" value="Unassembled WGS sequence"/>
</dbReference>
<dbReference type="PANTHER" id="PTHR33525:SF6">
    <property type="entry name" value="HDOD DOMAIN-CONTAINING PROTEIN"/>
    <property type="match status" value="1"/>
</dbReference>
<reference evidence="3" key="1">
    <citation type="submission" date="2016-11" db="EMBL/GenBank/DDBJ databases">
        <authorList>
            <person name="Varghese N."/>
            <person name="Submissions S."/>
        </authorList>
    </citation>
    <scope>NUCLEOTIDE SEQUENCE [LARGE SCALE GENOMIC DNA]</scope>
    <source>
        <strain evidence="3">DSM 22212</strain>
    </source>
</reference>
<dbReference type="PANTHER" id="PTHR33525">
    <property type="match status" value="1"/>
</dbReference>
<accession>A0A1M6P6H9</accession>
<gene>
    <name evidence="2" type="ORF">SAMN04488087_0050</name>
</gene>
<dbReference type="InterPro" id="IPR052340">
    <property type="entry name" value="RNase_Y/CdgJ"/>
</dbReference>
<feature type="domain" description="HDOD" evidence="1">
    <location>
        <begin position="29"/>
        <end position="223"/>
    </location>
</feature>
<organism evidence="2 3">
    <name type="scientific">Rhodothermus profundi</name>
    <dbReference type="NCBI Taxonomy" id="633813"/>
    <lineage>
        <taxon>Bacteria</taxon>
        <taxon>Pseudomonadati</taxon>
        <taxon>Rhodothermota</taxon>
        <taxon>Rhodothermia</taxon>
        <taxon>Rhodothermales</taxon>
        <taxon>Rhodothermaceae</taxon>
        <taxon>Rhodothermus</taxon>
    </lineage>
</organism>
<dbReference type="RefSeq" id="WP_072713832.1">
    <property type="nucleotide sequence ID" value="NZ_FRAU01000001.1"/>
</dbReference>
<dbReference type="Gene3D" id="1.10.3210.10">
    <property type="entry name" value="Hypothetical protein af1432"/>
    <property type="match status" value="1"/>
</dbReference>
<protein>
    <submittedName>
        <fullName evidence="2">HD-like signal output (HDOD) domain, no enzymatic activity</fullName>
    </submittedName>
</protein>
<dbReference type="OrthoDB" id="9784953at2"/>
<sequence length="293" mass="32642">MAAETTLTLDAQRALDVAQTEKLLRGVLIPPRPALLVAVLEEQGRPEPDLERIARLISEDVALAASTLKLVNSPLFGLARPVVDIQHAVRMLGLRNITSLITGLLLHQAFRNQRGAFMERFWRKAERMAYTTALIARWCARVASEEAYALGLFCDCGVPLLLQQFPAYPGIYAAAEREAHTRPFIEVEHERLGTDHAAAGFLLARSWKLPADLCQAILRHHDAIDYYQREAPDPTVDKLALLLTAQHVLRLYAEQPPAAEWQTVGASVLAYLGIEEAALFQLIRLLRESNEKA</sequence>
<name>A0A1M6P6H9_9BACT</name>
<dbReference type="SUPFAM" id="SSF109604">
    <property type="entry name" value="HD-domain/PDEase-like"/>
    <property type="match status" value="1"/>
</dbReference>
<dbReference type="InterPro" id="IPR013976">
    <property type="entry name" value="HDOD"/>
</dbReference>
<keyword evidence="3" id="KW-1185">Reference proteome</keyword>
<dbReference type="Pfam" id="PF08668">
    <property type="entry name" value="HDOD"/>
    <property type="match status" value="1"/>
</dbReference>
<dbReference type="EMBL" id="FRAU01000001">
    <property type="protein sequence ID" value="SHK03496.1"/>
    <property type="molecule type" value="Genomic_DNA"/>
</dbReference>
<evidence type="ECO:0000313" key="3">
    <source>
        <dbReference type="Proteomes" id="UP000185812"/>
    </source>
</evidence>
<evidence type="ECO:0000313" key="2">
    <source>
        <dbReference type="EMBL" id="SHK03496.1"/>
    </source>
</evidence>
<dbReference type="AlphaFoldDB" id="A0A1M6P6H9"/>